<dbReference type="EMBL" id="JBBWWQ010000007">
    <property type="protein sequence ID" value="KAK8942525.1"/>
    <property type="molecule type" value="Genomic_DNA"/>
</dbReference>
<dbReference type="InterPro" id="IPR025659">
    <property type="entry name" value="Tubby-like_C"/>
</dbReference>
<comment type="caution">
    <text evidence="3">The sequence shown here is derived from an EMBL/GenBank/DDBJ whole genome shotgun (WGS) entry which is preliminary data.</text>
</comment>
<proteinExistence type="inferred from homology"/>
<keyword evidence="4" id="KW-1185">Reference proteome</keyword>
<dbReference type="PANTHER" id="PTHR31087:SF22">
    <property type="entry name" value="PROTEIN LURP-ONE-RELATED 8"/>
    <property type="match status" value="1"/>
</dbReference>
<gene>
    <name evidence="3" type="ORF">KSP39_PZI008799</name>
</gene>
<dbReference type="InterPro" id="IPR007612">
    <property type="entry name" value="LOR"/>
</dbReference>
<dbReference type="Proteomes" id="UP001418222">
    <property type="component" value="Unassembled WGS sequence"/>
</dbReference>
<comment type="similarity">
    <text evidence="1">Belongs to the LOR family.</text>
</comment>
<evidence type="ECO:0000313" key="4">
    <source>
        <dbReference type="Proteomes" id="UP001418222"/>
    </source>
</evidence>
<accession>A0AAP0G7J7</accession>
<dbReference type="SUPFAM" id="SSF54518">
    <property type="entry name" value="Tubby C-terminal domain-like"/>
    <property type="match status" value="1"/>
</dbReference>
<sequence>MWKKIHPDSAILNSPNPSINACSGNPRPTLPAEDPTTLIVWRKSLLFNCDGFTVFDSKGNLVYRVDNYPKCKNQGEIVLMDAAGKPLLTIRRKTKLILGQYWGIYAGETRSAPRFSVRKQMGFFRSRTLARLTTSSVAVAVGEGYEVEGCYRQRRCAVFDERRREMAEIRQKEAVGGAAFGLDVFRLVVQPSFDAAVAMAVVVLLEGMIGSKSSPIQG</sequence>
<feature type="compositionally biased region" description="Polar residues" evidence="2">
    <location>
        <begin position="11"/>
        <end position="23"/>
    </location>
</feature>
<dbReference type="InterPro" id="IPR038595">
    <property type="entry name" value="LOR_sf"/>
</dbReference>
<dbReference type="AlphaFoldDB" id="A0AAP0G7J7"/>
<dbReference type="PANTHER" id="PTHR31087">
    <property type="match status" value="1"/>
</dbReference>
<protein>
    <submittedName>
        <fullName evidence="3">Protein LURP-one-related 8</fullName>
    </submittedName>
</protein>
<dbReference type="Gene3D" id="2.40.160.200">
    <property type="entry name" value="LURP1-related"/>
    <property type="match status" value="1"/>
</dbReference>
<evidence type="ECO:0000313" key="3">
    <source>
        <dbReference type="EMBL" id="KAK8942525.1"/>
    </source>
</evidence>
<dbReference type="Pfam" id="PF04525">
    <property type="entry name" value="LOR"/>
    <property type="match status" value="1"/>
</dbReference>
<organism evidence="3 4">
    <name type="scientific">Platanthera zijinensis</name>
    <dbReference type="NCBI Taxonomy" id="2320716"/>
    <lineage>
        <taxon>Eukaryota</taxon>
        <taxon>Viridiplantae</taxon>
        <taxon>Streptophyta</taxon>
        <taxon>Embryophyta</taxon>
        <taxon>Tracheophyta</taxon>
        <taxon>Spermatophyta</taxon>
        <taxon>Magnoliopsida</taxon>
        <taxon>Liliopsida</taxon>
        <taxon>Asparagales</taxon>
        <taxon>Orchidaceae</taxon>
        <taxon>Orchidoideae</taxon>
        <taxon>Orchideae</taxon>
        <taxon>Orchidinae</taxon>
        <taxon>Platanthera</taxon>
    </lineage>
</organism>
<reference evidence="3 4" key="1">
    <citation type="journal article" date="2022" name="Nat. Plants">
        <title>Genomes of leafy and leafless Platanthera orchids illuminate the evolution of mycoheterotrophy.</title>
        <authorList>
            <person name="Li M.H."/>
            <person name="Liu K.W."/>
            <person name="Li Z."/>
            <person name="Lu H.C."/>
            <person name="Ye Q.L."/>
            <person name="Zhang D."/>
            <person name="Wang J.Y."/>
            <person name="Li Y.F."/>
            <person name="Zhong Z.M."/>
            <person name="Liu X."/>
            <person name="Yu X."/>
            <person name="Liu D.K."/>
            <person name="Tu X.D."/>
            <person name="Liu B."/>
            <person name="Hao Y."/>
            <person name="Liao X.Y."/>
            <person name="Jiang Y.T."/>
            <person name="Sun W.H."/>
            <person name="Chen J."/>
            <person name="Chen Y.Q."/>
            <person name="Ai Y."/>
            <person name="Zhai J.W."/>
            <person name="Wu S.S."/>
            <person name="Zhou Z."/>
            <person name="Hsiao Y.Y."/>
            <person name="Wu W.L."/>
            <person name="Chen Y.Y."/>
            <person name="Lin Y.F."/>
            <person name="Hsu J.L."/>
            <person name="Li C.Y."/>
            <person name="Wang Z.W."/>
            <person name="Zhao X."/>
            <person name="Zhong W.Y."/>
            <person name="Ma X.K."/>
            <person name="Ma L."/>
            <person name="Huang J."/>
            <person name="Chen G.Z."/>
            <person name="Huang M.Z."/>
            <person name="Huang L."/>
            <person name="Peng D.H."/>
            <person name="Luo Y.B."/>
            <person name="Zou S.Q."/>
            <person name="Chen S.P."/>
            <person name="Lan S."/>
            <person name="Tsai W.C."/>
            <person name="Van de Peer Y."/>
            <person name="Liu Z.J."/>
        </authorList>
    </citation>
    <scope>NUCLEOTIDE SEQUENCE [LARGE SCALE GENOMIC DNA]</scope>
    <source>
        <strain evidence="3">Lor287</strain>
    </source>
</reference>
<feature type="region of interest" description="Disordered" evidence="2">
    <location>
        <begin position="1"/>
        <end position="27"/>
    </location>
</feature>
<evidence type="ECO:0000256" key="1">
    <source>
        <dbReference type="ARBA" id="ARBA00005437"/>
    </source>
</evidence>
<name>A0AAP0G7J7_9ASPA</name>
<evidence type="ECO:0000256" key="2">
    <source>
        <dbReference type="SAM" id="MobiDB-lite"/>
    </source>
</evidence>